<comment type="function">
    <text evidence="1 11">Subunit of the oligosaccharyl transferase (OST) complex that catalyzes the initial transfer of a defined glycan (Glc(3)Man(9)GlcNAc(2) in eukaryotes) from the lipid carrier dolichol-pyrophosphate to an asparagine residue within an Asn-X-Ser/Thr consensus motif in nascent polypeptide chains, the first step in protein N-glycosylation. N-glycosylation occurs cotranslationally and the complex associates with the Sec61 complex at the channel-forming translocon complex that mediates protein translocation across the endoplasmic reticulum (ER). All subunits are required for a maximal enzyme activity.</text>
</comment>
<evidence type="ECO:0000313" key="13">
    <source>
        <dbReference type="WBParaSite" id="PDA_v2.g15894.t1"/>
    </source>
</evidence>
<evidence type="ECO:0000256" key="9">
    <source>
        <dbReference type="ARBA" id="ARBA00022989"/>
    </source>
</evidence>
<evidence type="ECO:0000256" key="4">
    <source>
        <dbReference type="ARBA" id="ARBA00008905"/>
    </source>
</evidence>
<reference evidence="13" key="1">
    <citation type="submission" date="2022-11" db="UniProtKB">
        <authorList>
            <consortium name="WormBaseParasite"/>
        </authorList>
    </citation>
    <scope>IDENTIFICATION</scope>
</reference>
<evidence type="ECO:0000256" key="3">
    <source>
        <dbReference type="ARBA" id="ARBA00004922"/>
    </source>
</evidence>
<dbReference type="GO" id="GO:0018279">
    <property type="term" value="P:protein N-linked glycosylation via asparagine"/>
    <property type="evidence" value="ECO:0007669"/>
    <property type="project" value="TreeGrafter"/>
</dbReference>
<dbReference type="Proteomes" id="UP000887578">
    <property type="component" value="Unplaced"/>
</dbReference>
<accession>A0A914PCJ2</accession>
<evidence type="ECO:0000256" key="5">
    <source>
        <dbReference type="ARBA" id="ARBA00017611"/>
    </source>
</evidence>
<keyword evidence="9 11" id="KW-1133">Transmembrane helix</keyword>
<evidence type="ECO:0000256" key="10">
    <source>
        <dbReference type="ARBA" id="ARBA00023136"/>
    </source>
</evidence>
<evidence type="ECO:0000256" key="1">
    <source>
        <dbReference type="ARBA" id="ARBA00002791"/>
    </source>
</evidence>
<evidence type="ECO:0000256" key="2">
    <source>
        <dbReference type="ARBA" id="ARBA00004115"/>
    </source>
</evidence>
<evidence type="ECO:0000256" key="6">
    <source>
        <dbReference type="ARBA" id="ARBA00022692"/>
    </source>
</evidence>
<dbReference type="PANTHER" id="PTHR21049">
    <property type="entry name" value="RIBOPHORIN I"/>
    <property type="match status" value="1"/>
</dbReference>
<keyword evidence="6 11" id="KW-0812">Transmembrane</keyword>
<comment type="pathway">
    <text evidence="3 11">Protein modification; protein glycosylation.</text>
</comment>
<organism evidence="12 13">
    <name type="scientific">Panagrolaimus davidi</name>
    <dbReference type="NCBI Taxonomy" id="227884"/>
    <lineage>
        <taxon>Eukaryota</taxon>
        <taxon>Metazoa</taxon>
        <taxon>Ecdysozoa</taxon>
        <taxon>Nematoda</taxon>
        <taxon>Chromadorea</taxon>
        <taxon>Rhabditida</taxon>
        <taxon>Tylenchina</taxon>
        <taxon>Panagrolaimomorpha</taxon>
        <taxon>Panagrolaimoidea</taxon>
        <taxon>Panagrolaimidae</taxon>
        <taxon>Panagrolaimus</taxon>
    </lineage>
</organism>
<protein>
    <recommendedName>
        <fullName evidence="5 11">Dolichyl-diphosphooligosaccharide--protein glycosyltransferase subunit 1</fullName>
    </recommendedName>
</protein>
<dbReference type="WBParaSite" id="PDA_v2.g15894.t1">
    <property type="protein sequence ID" value="PDA_v2.g15894.t1"/>
    <property type="gene ID" value="PDA_v2.g15894"/>
</dbReference>
<keyword evidence="12" id="KW-1185">Reference proteome</keyword>
<sequence length="264" mass="30402">MRAELLVMFVMGLFYDSKKVPLSDITVITSRQINITTTPLSKYALNIKVQNKGSDATFFIHPISKEERKHLWYIIAFEGNDRKKQLQILPFEESFGGNSEYFYYKIDFVSALKKDTVLEFQIEYVLSDYLKTFPAEISQDRSKYVLWEGTSNYVSVYPIENDQTTVIVGNGKVASYTGTKIGDKIQYGPTKNIPPFSSTKVSIHFENNVQPLTVAEKMITNDYRLPENWYKPVTVILLIIAFAFVYYQFLATLVAKFREPHVST</sequence>
<dbReference type="Pfam" id="PF04597">
    <property type="entry name" value="Ribophorin_I"/>
    <property type="match status" value="1"/>
</dbReference>
<dbReference type="PANTHER" id="PTHR21049:SF0">
    <property type="entry name" value="DOLICHYL-DIPHOSPHOOLIGOSACCHARIDE--PROTEIN GLYCOSYLTRANSFERASE SUBUNIT 1"/>
    <property type="match status" value="1"/>
</dbReference>
<comment type="subunit">
    <text evidence="11">Component of the oligosaccharyltransferase (OST) complex.</text>
</comment>
<proteinExistence type="inferred from homology"/>
<name>A0A914PCJ2_9BILA</name>
<comment type="subcellular location">
    <subcellularLocation>
        <location evidence="2 11">Endoplasmic reticulum membrane</location>
        <topology evidence="2 11">Single-pass type I membrane protein</topology>
    </subcellularLocation>
</comment>
<dbReference type="AlphaFoldDB" id="A0A914PCJ2"/>
<dbReference type="GO" id="GO:0008250">
    <property type="term" value="C:oligosaccharyltransferase complex"/>
    <property type="evidence" value="ECO:0007669"/>
    <property type="project" value="UniProtKB-UniRule"/>
</dbReference>
<dbReference type="InterPro" id="IPR007676">
    <property type="entry name" value="Ribophorin_I"/>
</dbReference>
<keyword evidence="8 11" id="KW-0256">Endoplasmic reticulum</keyword>
<evidence type="ECO:0000256" key="7">
    <source>
        <dbReference type="ARBA" id="ARBA00022729"/>
    </source>
</evidence>
<evidence type="ECO:0000256" key="8">
    <source>
        <dbReference type="ARBA" id="ARBA00022824"/>
    </source>
</evidence>
<evidence type="ECO:0000256" key="11">
    <source>
        <dbReference type="RuleBase" id="RU361143"/>
    </source>
</evidence>
<keyword evidence="7" id="KW-0732">Signal</keyword>
<evidence type="ECO:0000313" key="12">
    <source>
        <dbReference type="Proteomes" id="UP000887578"/>
    </source>
</evidence>
<feature type="transmembrane region" description="Helical" evidence="11">
    <location>
        <begin position="229"/>
        <end position="249"/>
    </location>
</feature>
<comment type="similarity">
    <text evidence="4 11">Belongs to the OST1 family.</text>
</comment>
<keyword evidence="10 11" id="KW-0472">Membrane</keyword>